<dbReference type="EMBL" id="JAWDGP010006075">
    <property type="protein sequence ID" value="KAK3747661.1"/>
    <property type="molecule type" value="Genomic_DNA"/>
</dbReference>
<accession>A0AAE0YK43</accession>
<evidence type="ECO:0000313" key="1">
    <source>
        <dbReference type="EMBL" id="KAK3747661.1"/>
    </source>
</evidence>
<dbReference type="AlphaFoldDB" id="A0AAE0YK43"/>
<reference evidence="1" key="1">
    <citation type="journal article" date="2023" name="G3 (Bethesda)">
        <title>A reference genome for the long-term kleptoplast-retaining sea slug Elysia crispata morphotype clarki.</title>
        <authorList>
            <person name="Eastman K.E."/>
            <person name="Pendleton A.L."/>
            <person name="Shaikh M.A."/>
            <person name="Suttiyut T."/>
            <person name="Ogas R."/>
            <person name="Tomko P."/>
            <person name="Gavelis G."/>
            <person name="Widhalm J.R."/>
            <person name="Wisecaver J.H."/>
        </authorList>
    </citation>
    <scope>NUCLEOTIDE SEQUENCE</scope>
    <source>
        <strain evidence="1">ECLA1</strain>
    </source>
</reference>
<proteinExistence type="predicted"/>
<dbReference type="Proteomes" id="UP001283361">
    <property type="component" value="Unassembled WGS sequence"/>
</dbReference>
<keyword evidence="2" id="KW-1185">Reference proteome</keyword>
<organism evidence="1 2">
    <name type="scientific">Elysia crispata</name>
    <name type="common">lettuce slug</name>
    <dbReference type="NCBI Taxonomy" id="231223"/>
    <lineage>
        <taxon>Eukaryota</taxon>
        <taxon>Metazoa</taxon>
        <taxon>Spiralia</taxon>
        <taxon>Lophotrochozoa</taxon>
        <taxon>Mollusca</taxon>
        <taxon>Gastropoda</taxon>
        <taxon>Heterobranchia</taxon>
        <taxon>Euthyneura</taxon>
        <taxon>Panpulmonata</taxon>
        <taxon>Sacoglossa</taxon>
        <taxon>Placobranchoidea</taxon>
        <taxon>Plakobranchidae</taxon>
        <taxon>Elysia</taxon>
    </lineage>
</organism>
<gene>
    <name evidence="1" type="ORF">RRG08_024808</name>
</gene>
<name>A0AAE0YK43_9GAST</name>
<comment type="caution">
    <text evidence="1">The sequence shown here is derived from an EMBL/GenBank/DDBJ whole genome shotgun (WGS) entry which is preliminary data.</text>
</comment>
<evidence type="ECO:0000313" key="2">
    <source>
        <dbReference type="Proteomes" id="UP001283361"/>
    </source>
</evidence>
<protein>
    <submittedName>
        <fullName evidence="1">Uncharacterized protein</fullName>
    </submittedName>
</protein>
<sequence length="97" mass="10469">MPCAESILWGAQSKRVARCMPTCCVLHAVCRAYPMGGAVKACGTLHADVLCAACRVPSMEGQPNITQPSVSLNFEHQTSFMSFRLDALKLKSLLSIL</sequence>